<dbReference type="AlphaFoldDB" id="A0A9P9AEG8"/>
<gene>
    <name evidence="2" type="ORF">F5X68DRAFT_259544</name>
</gene>
<evidence type="ECO:0000313" key="2">
    <source>
        <dbReference type="EMBL" id="KAH6691507.1"/>
    </source>
</evidence>
<name>A0A9P9AEG8_9PEZI</name>
<protein>
    <submittedName>
        <fullName evidence="2">Uncharacterized protein</fullName>
    </submittedName>
</protein>
<reference evidence="2" key="1">
    <citation type="journal article" date="2021" name="Nat. Commun.">
        <title>Genetic determinants of endophytism in the Arabidopsis root mycobiome.</title>
        <authorList>
            <person name="Mesny F."/>
            <person name="Miyauchi S."/>
            <person name="Thiergart T."/>
            <person name="Pickel B."/>
            <person name="Atanasova L."/>
            <person name="Karlsson M."/>
            <person name="Huettel B."/>
            <person name="Barry K.W."/>
            <person name="Haridas S."/>
            <person name="Chen C."/>
            <person name="Bauer D."/>
            <person name="Andreopoulos W."/>
            <person name="Pangilinan J."/>
            <person name="LaButti K."/>
            <person name="Riley R."/>
            <person name="Lipzen A."/>
            <person name="Clum A."/>
            <person name="Drula E."/>
            <person name="Henrissat B."/>
            <person name="Kohler A."/>
            <person name="Grigoriev I.V."/>
            <person name="Martin F.M."/>
            <person name="Hacquard S."/>
        </authorList>
    </citation>
    <scope>NUCLEOTIDE SEQUENCE</scope>
    <source>
        <strain evidence="2">MPI-SDFR-AT-0117</strain>
    </source>
</reference>
<sequence length="503" mass="56777">MVRSIIRRDAPTQDPGNRLPPDMSRNTNEPDPMSARNRDLDMNYAIGKTLIIKSDEAPPPFKVPELDDNIPPGTYPEADPEIYGDSPWNYLTEPEDLRPLSIVYNHFPRRHLLSHEPQPVMSDATKLLIIGVLSRKTCSGAQVLVCRVKERGLNVSMPDVVVVKVFDSLFFTGRGYILHPRDDPVAAADMAYAHEVAAYERFQEVEGEPDSTLREGFQPAYYGSWYHEARTGDEKYRRRTRPVRLIVMEKIDGISLADMCLPRGGAISEDVDRIYPVDVSGNETIDPGIGVDDILNVEKKGGRMDDWMQRMRVINDLADGLVRQSHMGITTNTVSPRHVIVQGGLGYQLYPGPLERPGPRVVLVDYSSSITTSWTERGTNGEEELPVPRSPRGNFKLVVQLREMCGWWPAEWRHNTNLSIWFSKTFGTSTEYYIKPEYWGADTGPAATQHGSGTAYINVRDGYIEGESEHTSTADRSLWGPYRTQFDDERDWLAPSESEISML</sequence>
<dbReference type="OrthoDB" id="4267316at2759"/>
<feature type="region of interest" description="Disordered" evidence="1">
    <location>
        <begin position="1"/>
        <end position="39"/>
    </location>
</feature>
<keyword evidence="3" id="KW-1185">Reference proteome</keyword>
<comment type="caution">
    <text evidence="2">The sequence shown here is derived from an EMBL/GenBank/DDBJ whole genome shotgun (WGS) entry which is preliminary data.</text>
</comment>
<dbReference type="EMBL" id="JAGSXJ010000005">
    <property type="protein sequence ID" value="KAH6691507.1"/>
    <property type="molecule type" value="Genomic_DNA"/>
</dbReference>
<feature type="compositionally biased region" description="Basic and acidic residues" evidence="1">
    <location>
        <begin position="1"/>
        <end position="11"/>
    </location>
</feature>
<accession>A0A9P9AEG8</accession>
<dbReference type="Proteomes" id="UP000770015">
    <property type="component" value="Unassembled WGS sequence"/>
</dbReference>
<evidence type="ECO:0000256" key="1">
    <source>
        <dbReference type="SAM" id="MobiDB-lite"/>
    </source>
</evidence>
<proteinExistence type="predicted"/>
<organism evidence="2 3">
    <name type="scientific">Plectosphaerella plurivora</name>
    <dbReference type="NCBI Taxonomy" id="936078"/>
    <lineage>
        <taxon>Eukaryota</taxon>
        <taxon>Fungi</taxon>
        <taxon>Dikarya</taxon>
        <taxon>Ascomycota</taxon>
        <taxon>Pezizomycotina</taxon>
        <taxon>Sordariomycetes</taxon>
        <taxon>Hypocreomycetidae</taxon>
        <taxon>Glomerellales</taxon>
        <taxon>Plectosphaerellaceae</taxon>
        <taxon>Plectosphaerella</taxon>
    </lineage>
</organism>
<evidence type="ECO:0000313" key="3">
    <source>
        <dbReference type="Proteomes" id="UP000770015"/>
    </source>
</evidence>